<dbReference type="SUPFAM" id="SSF47473">
    <property type="entry name" value="EF-hand"/>
    <property type="match status" value="1"/>
</dbReference>
<keyword evidence="1" id="KW-0106">Calcium</keyword>
<comment type="caution">
    <text evidence="4">The sequence shown here is derived from an EMBL/GenBank/DDBJ whole genome shotgun (WGS) entry which is preliminary data.</text>
</comment>
<dbReference type="SMART" id="SM00054">
    <property type="entry name" value="EFh"/>
    <property type="match status" value="2"/>
</dbReference>
<dbReference type="Proteomes" id="UP000275267">
    <property type="component" value="Unassembled WGS sequence"/>
</dbReference>
<protein>
    <recommendedName>
        <fullName evidence="3">EF-hand domain-containing protein</fullName>
    </recommendedName>
</protein>
<dbReference type="GO" id="GO:0005509">
    <property type="term" value="F:calcium ion binding"/>
    <property type="evidence" value="ECO:0007669"/>
    <property type="project" value="InterPro"/>
</dbReference>
<dbReference type="PANTHER" id="PTHR34574">
    <property type="entry name" value="CALCIUM-BINDING EF-HAND FAMILY PROTEIN-RELATED"/>
    <property type="match status" value="1"/>
</dbReference>
<feature type="domain" description="EF-hand" evidence="3">
    <location>
        <begin position="33"/>
        <end position="68"/>
    </location>
</feature>
<dbReference type="OrthoDB" id="1881481at2759"/>
<dbReference type="STRING" id="4540.A0A3L6TM86"/>
<name>A0A3L6TM86_PANMI</name>
<sequence>MEQQQQQLRRKRDGVVQVLDGSEIRALVENRDAFARFVDDRFRKLDADGDGRLSVKELQPAVADIGAAIGLPARGSSRQADHIYAEARFQLAFEYNMVLNEFTHGKQDSVSKSEFQHVLSDILLGMAAGLKRDPIVILRINGEDLNEFVDSPRYEPEAAAIFSQVNSGDNASLGQCLLAALRQLTVDHGMPPASDSWVVENMVEPAMQELRSDQLDQPVSQESFFHEFKKLLSIITRRLQQHPVIVAHTENTFDGSGIRRLLSNKFEFDKLLDSVWRGVPKEHKDKTSKGYLRVALDRIADSASLPPYGAVDQVDAVVNEAFKMAKADDGKAVDKAEFKKLLTEILGAIMLQLDGNPIAVSTNTVVHEPMSAPSSLLSPTPLSPMVSSPCE</sequence>
<evidence type="ECO:0000256" key="2">
    <source>
        <dbReference type="SAM" id="MobiDB-lite"/>
    </source>
</evidence>
<dbReference type="Pfam" id="PF13202">
    <property type="entry name" value="EF-hand_5"/>
    <property type="match status" value="1"/>
</dbReference>
<dbReference type="InterPro" id="IPR002048">
    <property type="entry name" value="EF_hand_dom"/>
</dbReference>
<evidence type="ECO:0000313" key="4">
    <source>
        <dbReference type="EMBL" id="RLN40595.1"/>
    </source>
</evidence>
<accession>A0A3L6TM86</accession>
<keyword evidence="5" id="KW-1185">Reference proteome</keyword>
<dbReference type="PROSITE" id="PS00018">
    <property type="entry name" value="EF_HAND_1"/>
    <property type="match status" value="1"/>
</dbReference>
<dbReference type="PROSITE" id="PS50222">
    <property type="entry name" value="EF_HAND_2"/>
    <property type="match status" value="1"/>
</dbReference>
<feature type="region of interest" description="Disordered" evidence="2">
    <location>
        <begin position="370"/>
        <end position="391"/>
    </location>
</feature>
<dbReference type="InterPro" id="IPR018247">
    <property type="entry name" value="EF_Hand_1_Ca_BS"/>
</dbReference>
<evidence type="ECO:0000259" key="3">
    <source>
        <dbReference type="PROSITE" id="PS50222"/>
    </source>
</evidence>
<dbReference type="EMBL" id="PQIB02000001">
    <property type="protein sequence ID" value="RLN40595.1"/>
    <property type="molecule type" value="Genomic_DNA"/>
</dbReference>
<dbReference type="InterPro" id="IPR011992">
    <property type="entry name" value="EF-hand-dom_pair"/>
</dbReference>
<dbReference type="AlphaFoldDB" id="A0A3L6TM86"/>
<reference evidence="5" key="1">
    <citation type="journal article" date="2019" name="Nat. Commun.">
        <title>The genome of broomcorn millet.</title>
        <authorList>
            <person name="Zou C."/>
            <person name="Miki D."/>
            <person name="Li D."/>
            <person name="Tang Q."/>
            <person name="Xiao L."/>
            <person name="Rajput S."/>
            <person name="Deng P."/>
            <person name="Jia W."/>
            <person name="Huang R."/>
            <person name="Zhang M."/>
            <person name="Sun Y."/>
            <person name="Hu J."/>
            <person name="Fu X."/>
            <person name="Schnable P.S."/>
            <person name="Li F."/>
            <person name="Zhang H."/>
            <person name="Feng B."/>
            <person name="Zhu X."/>
            <person name="Liu R."/>
            <person name="Schnable J.C."/>
            <person name="Zhu J.-K."/>
            <person name="Zhang H."/>
        </authorList>
    </citation>
    <scope>NUCLEOTIDE SEQUENCE [LARGE SCALE GENOMIC DNA]</scope>
</reference>
<evidence type="ECO:0000256" key="1">
    <source>
        <dbReference type="ARBA" id="ARBA00022837"/>
    </source>
</evidence>
<evidence type="ECO:0000313" key="5">
    <source>
        <dbReference type="Proteomes" id="UP000275267"/>
    </source>
</evidence>
<proteinExistence type="predicted"/>
<dbReference type="PANTHER" id="PTHR34574:SF13">
    <property type="entry name" value="EF-HAND DOMAIN-CONTAINING PROTEIN"/>
    <property type="match status" value="1"/>
</dbReference>
<dbReference type="Gene3D" id="1.10.238.10">
    <property type="entry name" value="EF-hand"/>
    <property type="match status" value="1"/>
</dbReference>
<organism evidence="4 5">
    <name type="scientific">Panicum miliaceum</name>
    <name type="common">Proso millet</name>
    <name type="synonym">Broomcorn millet</name>
    <dbReference type="NCBI Taxonomy" id="4540"/>
    <lineage>
        <taxon>Eukaryota</taxon>
        <taxon>Viridiplantae</taxon>
        <taxon>Streptophyta</taxon>
        <taxon>Embryophyta</taxon>
        <taxon>Tracheophyta</taxon>
        <taxon>Spermatophyta</taxon>
        <taxon>Magnoliopsida</taxon>
        <taxon>Liliopsida</taxon>
        <taxon>Poales</taxon>
        <taxon>Poaceae</taxon>
        <taxon>PACMAD clade</taxon>
        <taxon>Panicoideae</taxon>
        <taxon>Panicodae</taxon>
        <taxon>Paniceae</taxon>
        <taxon>Panicinae</taxon>
        <taxon>Panicum</taxon>
        <taxon>Panicum sect. Panicum</taxon>
    </lineage>
</organism>
<gene>
    <name evidence="4" type="ORF">C2845_PM01G43680</name>
</gene>